<proteinExistence type="predicted"/>
<comment type="caution">
    <text evidence="1">The sequence shown here is derived from an EMBL/GenBank/DDBJ whole genome shotgun (WGS) entry which is preliminary data.</text>
</comment>
<reference evidence="1 2" key="1">
    <citation type="submission" date="2024-09" db="EMBL/GenBank/DDBJ databases">
        <title>Rethinking Asexuality: The Enigmatic Case of Functional Sexual Genes in Lepraria (Stereocaulaceae).</title>
        <authorList>
            <person name="Doellman M."/>
            <person name="Sun Y."/>
            <person name="Barcenas-Pena A."/>
            <person name="Lumbsch H.T."/>
            <person name="Grewe F."/>
        </authorList>
    </citation>
    <scope>NUCLEOTIDE SEQUENCE [LARGE SCALE GENOMIC DNA]</scope>
    <source>
        <strain evidence="1 2">Mercado 3170</strain>
    </source>
</reference>
<evidence type="ECO:0000313" key="1">
    <source>
        <dbReference type="EMBL" id="KAL2045476.1"/>
    </source>
</evidence>
<protein>
    <submittedName>
        <fullName evidence="1">Uncharacterized protein</fullName>
    </submittedName>
</protein>
<gene>
    <name evidence="1" type="ORF">N7G274_001904</name>
</gene>
<evidence type="ECO:0000313" key="2">
    <source>
        <dbReference type="Proteomes" id="UP001590950"/>
    </source>
</evidence>
<sequence length="107" mass="11366">MTIDLGAINSSSFIWQDIENATMTVAQDVSARHDTILTASGRLADVLCQLAYRTNAKSATNILTIVCTLDTSPSWQCVSLKLTTGIISAAVTGAGCDDEQNSRHTGF</sequence>
<accession>A0ABR4AJ01</accession>
<dbReference type="EMBL" id="JBEFKJ010000006">
    <property type="protein sequence ID" value="KAL2045476.1"/>
    <property type="molecule type" value="Genomic_DNA"/>
</dbReference>
<name>A0ABR4AJ01_9LECA</name>
<organism evidence="1 2">
    <name type="scientific">Stereocaulon virgatum</name>
    <dbReference type="NCBI Taxonomy" id="373712"/>
    <lineage>
        <taxon>Eukaryota</taxon>
        <taxon>Fungi</taxon>
        <taxon>Dikarya</taxon>
        <taxon>Ascomycota</taxon>
        <taxon>Pezizomycotina</taxon>
        <taxon>Lecanoromycetes</taxon>
        <taxon>OSLEUM clade</taxon>
        <taxon>Lecanoromycetidae</taxon>
        <taxon>Lecanorales</taxon>
        <taxon>Lecanorineae</taxon>
        <taxon>Stereocaulaceae</taxon>
        <taxon>Stereocaulon</taxon>
    </lineage>
</organism>
<keyword evidence="2" id="KW-1185">Reference proteome</keyword>
<dbReference type="Proteomes" id="UP001590950">
    <property type="component" value="Unassembled WGS sequence"/>
</dbReference>